<accession>A0A1Q2CWY4</accession>
<keyword evidence="9" id="KW-1185">Reference proteome</keyword>
<dbReference type="Pfam" id="PF01899">
    <property type="entry name" value="MNHE"/>
    <property type="match status" value="1"/>
</dbReference>
<dbReference type="InterPro" id="IPR002758">
    <property type="entry name" value="Cation_antiport_E"/>
</dbReference>
<evidence type="ECO:0000256" key="6">
    <source>
        <dbReference type="ARBA" id="ARBA00023136"/>
    </source>
</evidence>
<evidence type="ECO:0000313" key="9">
    <source>
        <dbReference type="Proteomes" id="UP000188235"/>
    </source>
</evidence>
<organism evidence="8 9">
    <name type="scientific">Tessaracoccus flavescens</name>
    <dbReference type="NCBI Taxonomy" id="399497"/>
    <lineage>
        <taxon>Bacteria</taxon>
        <taxon>Bacillati</taxon>
        <taxon>Actinomycetota</taxon>
        <taxon>Actinomycetes</taxon>
        <taxon>Propionibacteriales</taxon>
        <taxon>Propionibacteriaceae</taxon>
        <taxon>Tessaracoccus</taxon>
    </lineage>
</organism>
<feature type="transmembrane region" description="Helical" evidence="7">
    <location>
        <begin position="12"/>
        <end position="30"/>
    </location>
</feature>
<dbReference type="EMBL" id="CP019607">
    <property type="protein sequence ID" value="AQP50594.1"/>
    <property type="molecule type" value="Genomic_DNA"/>
</dbReference>
<evidence type="ECO:0000256" key="1">
    <source>
        <dbReference type="ARBA" id="ARBA00004651"/>
    </source>
</evidence>
<dbReference type="AlphaFoldDB" id="A0A1Q2CWY4"/>
<dbReference type="STRING" id="399497.BW733_06855"/>
<gene>
    <name evidence="8" type="ORF">BW733_06855</name>
</gene>
<dbReference type="NCBIfam" id="NF006521">
    <property type="entry name" value="PRK08965.1-5"/>
    <property type="match status" value="1"/>
</dbReference>
<evidence type="ECO:0000256" key="7">
    <source>
        <dbReference type="SAM" id="Phobius"/>
    </source>
</evidence>
<dbReference type="PANTHER" id="PTHR34584">
    <property type="entry name" value="NA(+)/H(+) ANTIPORTER SUBUNIT E1"/>
    <property type="match status" value="1"/>
</dbReference>
<sequence length="204" mass="23217">MRQKKSAVVARFRFRPLSILGMTAVWIILWGSISPMVILSGVLLGWVIGIVFPLPPMHWEGRFRPLGFLNLVWHLIHDLVVSSFRMIRLAFAKKVDLNAGIVRVDLDSDNDLYQVQVAELISLVPGTVVVEVVRHPRRLYLHAIDLIGPDPVERVQRMAHDIELRVVKAFGSKQELADYLEHRANSETEPATLEELPEMEVEES</sequence>
<dbReference type="GO" id="GO:0008324">
    <property type="term" value="F:monoatomic cation transmembrane transporter activity"/>
    <property type="evidence" value="ECO:0007669"/>
    <property type="project" value="InterPro"/>
</dbReference>
<keyword evidence="3" id="KW-1003">Cell membrane</keyword>
<evidence type="ECO:0000256" key="4">
    <source>
        <dbReference type="ARBA" id="ARBA00022692"/>
    </source>
</evidence>
<name>A0A1Q2CWY4_9ACTN</name>
<comment type="subcellular location">
    <subcellularLocation>
        <location evidence="1">Cell membrane</location>
        <topology evidence="1">Multi-pass membrane protein</topology>
    </subcellularLocation>
</comment>
<evidence type="ECO:0000256" key="5">
    <source>
        <dbReference type="ARBA" id="ARBA00022989"/>
    </source>
</evidence>
<dbReference type="GO" id="GO:0005886">
    <property type="term" value="C:plasma membrane"/>
    <property type="evidence" value="ECO:0007669"/>
    <property type="project" value="UniProtKB-SubCell"/>
</dbReference>
<dbReference type="KEGG" id="tfa:BW733_06855"/>
<dbReference type="OrthoDB" id="3556991at2"/>
<dbReference type="Proteomes" id="UP000188235">
    <property type="component" value="Chromosome"/>
</dbReference>
<reference evidence="8 9" key="1">
    <citation type="journal article" date="2008" name="Int. J. Syst. Evol. Microbiol.">
        <title>Tessaracoccus flavescens sp. nov., isolated from marine sediment.</title>
        <authorList>
            <person name="Lee D.W."/>
            <person name="Lee S.D."/>
        </authorList>
    </citation>
    <scope>NUCLEOTIDE SEQUENCE [LARGE SCALE GENOMIC DNA]</scope>
    <source>
        <strain evidence="8 9">SST-39T</strain>
    </source>
</reference>
<evidence type="ECO:0000256" key="2">
    <source>
        <dbReference type="ARBA" id="ARBA00006228"/>
    </source>
</evidence>
<feature type="transmembrane region" description="Helical" evidence="7">
    <location>
        <begin position="36"/>
        <end position="54"/>
    </location>
</feature>
<protein>
    <submittedName>
        <fullName evidence="8">Na+/H+ antiporter subunit E</fullName>
    </submittedName>
</protein>
<proteinExistence type="inferred from homology"/>
<evidence type="ECO:0000313" key="8">
    <source>
        <dbReference type="EMBL" id="AQP50594.1"/>
    </source>
</evidence>
<keyword evidence="5 7" id="KW-1133">Transmembrane helix</keyword>
<dbReference type="RefSeq" id="WP_077349091.1">
    <property type="nucleotide sequence ID" value="NZ_CP019607.1"/>
</dbReference>
<keyword evidence="6 7" id="KW-0472">Membrane</keyword>
<evidence type="ECO:0000256" key="3">
    <source>
        <dbReference type="ARBA" id="ARBA00022475"/>
    </source>
</evidence>
<dbReference type="PANTHER" id="PTHR34584:SF1">
    <property type="entry name" value="NA(+)_H(+) ANTIPORTER SUBUNIT E1"/>
    <property type="match status" value="1"/>
</dbReference>
<keyword evidence="4 7" id="KW-0812">Transmembrane</keyword>
<comment type="similarity">
    <text evidence="2">Belongs to the CPA3 antiporters (TC 2.A.63) subunit E family.</text>
</comment>